<reference evidence="1 2" key="1">
    <citation type="submission" date="2019-10" db="EMBL/GenBank/DDBJ databases">
        <title>Rubrobacter sp nov SCSIO 52915 isolated from a deep-sea sediment in the South China Sea.</title>
        <authorList>
            <person name="Chen R.W."/>
        </authorList>
    </citation>
    <scope>NUCLEOTIDE SEQUENCE [LARGE SCALE GENOMIC DNA]</scope>
    <source>
        <strain evidence="1 2">SCSIO 52915</strain>
    </source>
</reference>
<name>A0A6G8Q0Y0_9ACTN</name>
<dbReference type="AlphaFoldDB" id="A0A6G8Q0Y0"/>
<gene>
    <name evidence="1" type="ORF">GBA65_18310</name>
</gene>
<dbReference type="EMBL" id="CP045121">
    <property type="protein sequence ID" value="QIN80149.1"/>
    <property type="molecule type" value="Genomic_DNA"/>
</dbReference>
<evidence type="ECO:0000313" key="2">
    <source>
        <dbReference type="Proteomes" id="UP000502706"/>
    </source>
</evidence>
<dbReference type="KEGG" id="rmar:GBA65_18310"/>
<keyword evidence="2" id="KW-1185">Reference proteome</keyword>
<proteinExistence type="predicted"/>
<accession>A0A6G8Q0Y0</accession>
<organism evidence="1 2">
    <name type="scientific">Rubrobacter marinus</name>
    <dbReference type="NCBI Taxonomy" id="2653852"/>
    <lineage>
        <taxon>Bacteria</taxon>
        <taxon>Bacillati</taxon>
        <taxon>Actinomycetota</taxon>
        <taxon>Rubrobacteria</taxon>
        <taxon>Rubrobacterales</taxon>
        <taxon>Rubrobacteraceae</taxon>
        <taxon>Rubrobacter</taxon>
    </lineage>
</organism>
<dbReference type="RefSeq" id="WP_166397825.1">
    <property type="nucleotide sequence ID" value="NZ_CP045121.1"/>
</dbReference>
<dbReference type="Proteomes" id="UP000502706">
    <property type="component" value="Chromosome"/>
</dbReference>
<sequence>MAGDQGLFARPQLVQVLAYLRGSGSSAFLRELNLLFRAEGLRFHLKELLFGWFGALPDPTDDEWLLTRRLLADPATRPRTLKALGGNPGWFARLRGRPLEDLLARDDQVLDTEVVPYLLSMVDLEQEAVTGLLRPFLGRSDHWIVRVSWVLGRIRDWHALAALELFELLLHEVPASEVGNTHELDEVVKAFPREGCRLIQHVLGRSLDAHLEDGPSSPRGGLMRDMPLHNYTLQEAFKAASSAAPGDFVEAVLPWLQRVVGLTDPPDYEPPYFAPDALSHGWYDCLDPAQSIFIRALIDALTTLARTERDRFRILAGRLAAMPYQTPQQLLAHVYRAVPDAYTGDVLRFLLGDRRRLNLGDHQQYDSRKLITAVYPLLTEARRTELETYIVSWDLILPYRGLEGLRYRKLEQLYLLQAIPGRYLTDRGARYLAELERKFPGVRAREAPLITEARAVGSPIDEGAHAKMSDEAWLRAMRKYRGKVRHPEWHRGGAHQLAASLQRRVKEEPERFHALAMRAPEDVDDEYAGAFINGLAETEAPAEWLFDVVDRFGCDPTRHIGRTIAWALEKRYDEGLNEGMLDRLEGVVRGLMGDDERRAEQGGDGPSGVYLNSDRGASMRTLMQALDSRREEGDEERMWSLIEHAAGDSSTALRAGAIEELLYRLLTEDRGRAVALFERLMDGHPALLCDHDATSFMYYGSYRHFSRMEPFVRDLMGHADEKCAQRGAELACVAALSSADALGSDVDLSTARALAEAAITGPPALRRGAAKVYARNMDSRRSDLCARGLMRLLDDGDDQVRRSVGGAFMHVRGAGDPEVRRFVEEFAASRALASEEDDFAEYLWEYGPDDPPWALQVLEAALDNRHPAGSIRRGGEQFVRLALRMYTDPTADAGIKSRAMDAFDKLMERYAYEAGRALDEWDRR</sequence>
<evidence type="ECO:0000313" key="1">
    <source>
        <dbReference type="EMBL" id="QIN80149.1"/>
    </source>
</evidence>
<protein>
    <submittedName>
        <fullName evidence="1">Uncharacterized protein</fullName>
    </submittedName>
</protein>